<feature type="region of interest" description="Disordered" evidence="1">
    <location>
        <begin position="142"/>
        <end position="202"/>
    </location>
</feature>
<gene>
    <name evidence="2" type="ORF">O181_051684</name>
</gene>
<proteinExistence type="predicted"/>
<accession>A0A9Q3DZ72</accession>
<dbReference type="EMBL" id="AVOT02022506">
    <property type="protein sequence ID" value="MBW0511969.1"/>
    <property type="molecule type" value="Genomic_DNA"/>
</dbReference>
<comment type="caution">
    <text evidence="2">The sequence shown here is derived from an EMBL/GenBank/DDBJ whole genome shotgun (WGS) entry which is preliminary data.</text>
</comment>
<sequence>MLPLWLEPMTFPDLSFTQRAFDRHCICNVTLSLQEGILMEPCHLPQQQFPFWEQQTLKWSFEKQQQHLFAMATSTLHALKTSPHHLKDTAFFTLHVLRSYIISTWPLVPQEMNLCTCLHCITYATNQPTGPVPGQLISLRNKQKHQENDYVKPPLKESGSEDSEAPPSESENEDVNYPSDSDEILSGEPFMTPPPSQWIDSF</sequence>
<dbReference type="Proteomes" id="UP000765509">
    <property type="component" value="Unassembled WGS sequence"/>
</dbReference>
<organism evidence="2 3">
    <name type="scientific">Austropuccinia psidii MF-1</name>
    <dbReference type="NCBI Taxonomy" id="1389203"/>
    <lineage>
        <taxon>Eukaryota</taxon>
        <taxon>Fungi</taxon>
        <taxon>Dikarya</taxon>
        <taxon>Basidiomycota</taxon>
        <taxon>Pucciniomycotina</taxon>
        <taxon>Pucciniomycetes</taxon>
        <taxon>Pucciniales</taxon>
        <taxon>Sphaerophragmiaceae</taxon>
        <taxon>Austropuccinia</taxon>
    </lineage>
</organism>
<protein>
    <submittedName>
        <fullName evidence="2">Uncharacterized protein</fullName>
    </submittedName>
</protein>
<name>A0A9Q3DZ72_9BASI</name>
<evidence type="ECO:0000256" key="1">
    <source>
        <dbReference type="SAM" id="MobiDB-lite"/>
    </source>
</evidence>
<evidence type="ECO:0000313" key="3">
    <source>
        <dbReference type="Proteomes" id="UP000765509"/>
    </source>
</evidence>
<evidence type="ECO:0000313" key="2">
    <source>
        <dbReference type="EMBL" id="MBW0511969.1"/>
    </source>
</evidence>
<feature type="compositionally biased region" description="Acidic residues" evidence="1">
    <location>
        <begin position="160"/>
        <end position="185"/>
    </location>
</feature>
<keyword evidence="3" id="KW-1185">Reference proteome</keyword>
<feature type="compositionally biased region" description="Basic and acidic residues" evidence="1">
    <location>
        <begin position="144"/>
        <end position="159"/>
    </location>
</feature>
<dbReference type="AlphaFoldDB" id="A0A9Q3DZ72"/>
<reference evidence="2" key="1">
    <citation type="submission" date="2021-03" db="EMBL/GenBank/DDBJ databases">
        <title>Draft genome sequence of rust myrtle Austropuccinia psidii MF-1, a brazilian biotype.</title>
        <authorList>
            <person name="Quecine M.C."/>
            <person name="Pachon D.M.R."/>
            <person name="Bonatelli M.L."/>
            <person name="Correr F.H."/>
            <person name="Franceschini L.M."/>
            <person name="Leite T.F."/>
            <person name="Margarido G.R.A."/>
            <person name="Almeida C.A."/>
            <person name="Ferrarezi J.A."/>
            <person name="Labate C.A."/>
        </authorList>
    </citation>
    <scope>NUCLEOTIDE SEQUENCE</scope>
    <source>
        <strain evidence="2">MF-1</strain>
    </source>
</reference>